<keyword evidence="9 11" id="KW-0472">Membrane</keyword>
<evidence type="ECO:0000256" key="9">
    <source>
        <dbReference type="ARBA" id="ARBA00023136"/>
    </source>
</evidence>
<proteinExistence type="inferred from homology"/>
<dbReference type="RefSeq" id="WP_068715226.1">
    <property type="nucleotide sequence ID" value="NZ_LWDV01000006.1"/>
</dbReference>
<accession>A0A1C0ACK4</accession>
<dbReference type="GO" id="GO:0005886">
    <property type="term" value="C:plasma membrane"/>
    <property type="evidence" value="ECO:0007669"/>
    <property type="project" value="UniProtKB-SubCell"/>
</dbReference>
<evidence type="ECO:0000313" key="14">
    <source>
        <dbReference type="Proteomes" id="UP000093514"/>
    </source>
</evidence>
<dbReference type="NCBIfam" id="TIGR01352">
    <property type="entry name" value="tonB_Cterm"/>
    <property type="match status" value="1"/>
</dbReference>
<dbReference type="InterPro" id="IPR006260">
    <property type="entry name" value="TonB/TolA_C"/>
</dbReference>
<evidence type="ECO:0000256" key="5">
    <source>
        <dbReference type="ARBA" id="ARBA00022519"/>
    </source>
</evidence>
<evidence type="ECO:0000256" key="11">
    <source>
        <dbReference type="SAM" id="Phobius"/>
    </source>
</evidence>
<keyword evidence="5" id="KW-0997">Cell inner membrane</keyword>
<comment type="similarity">
    <text evidence="2">Belongs to the TonB family.</text>
</comment>
<dbReference type="Gene3D" id="3.30.1150.10">
    <property type="match status" value="1"/>
</dbReference>
<dbReference type="PANTHER" id="PTHR33446">
    <property type="entry name" value="PROTEIN TONB-RELATED"/>
    <property type="match status" value="1"/>
</dbReference>
<dbReference type="InterPro" id="IPR037682">
    <property type="entry name" value="TonB_C"/>
</dbReference>
<evidence type="ECO:0000256" key="1">
    <source>
        <dbReference type="ARBA" id="ARBA00004383"/>
    </source>
</evidence>
<feature type="coiled-coil region" evidence="10">
    <location>
        <begin position="177"/>
        <end position="210"/>
    </location>
</feature>
<sequence length="349" mass="40189">MKLLSKLNKGSSLLKVAFVLSLIVHLLLGYLVNKLYLGELAYVEGKKLNKESPIIEVAIYSEVNQSNSISEVNKVERSQSNEEVIRKKVEVKEFGKKVSQEVYPKEDISTSKKEEPKLNIKKKEMLKEAVLKTKSKKSLVDNTQVLKREDKINHTEKLEVKNKVTKKVLEESRVEEVAKVENDIDKTKKKVEIEEEKELIEDREAKKDQEGIEKERLINKKREVNNSTMQEDIEEVIDSKVTNKAEKIIIDLTDKKADNGVSAPTISKYNRPSYPKKLRRRGIEGRVLLKILIDDKGRVEEVQLAKSSGYTEFDVAAKEVVKKWEFNPTKKDNMGIYSWVMIPISFRLD</sequence>
<protein>
    <recommendedName>
        <fullName evidence="12">TonB C-terminal domain-containing protein</fullName>
    </recommendedName>
</protein>
<dbReference type="GO" id="GO:0055085">
    <property type="term" value="P:transmembrane transport"/>
    <property type="evidence" value="ECO:0007669"/>
    <property type="project" value="InterPro"/>
</dbReference>
<evidence type="ECO:0000313" key="13">
    <source>
        <dbReference type="EMBL" id="OCL28109.1"/>
    </source>
</evidence>
<dbReference type="Pfam" id="PF03544">
    <property type="entry name" value="TonB_C"/>
    <property type="match status" value="1"/>
</dbReference>
<gene>
    <name evidence="13" type="ORF">U472_02645</name>
</gene>
<reference evidence="13 14" key="2">
    <citation type="submission" date="2016-08" db="EMBL/GenBank/DDBJ databases">
        <title>Orenia metallireducens sp. nov. strain Z6, a Novel Metal-reducing Firmicute from the Deep Subsurface.</title>
        <authorList>
            <person name="Maxim B.I."/>
            <person name="Kenneth K."/>
            <person name="Flynn T.M."/>
            <person name="Oloughlin E.J."/>
            <person name="Locke R.A."/>
            <person name="Weber J.R."/>
            <person name="Egan S.M."/>
            <person name="Mackie R.I."/>
            <person name="Cann I.K."/>
        </authorList>
    </citation>
    <scope>NUCLEOTIDE SEQUENCE [LARGE SCALE GENOMIC DNA]</scope>
    <source>
        <strain evidence="13 14">Z6</strain>
    </source>
</reference>
<evidence type="ECO:0000256" key="3">
    <source>
        <dbReference type="ARBA" id="ARBA00022448"/>
    </source>
</evidence>
<evidence type="ECO:0000259" key="12">
    <source>
        <dbReference type="PROSITE" id="PS52015"/>
    </source>
</evidence>
<evidence type="ECO:0000256" key="6">
    <source>
        <dbReference type="ARBA" id="ARBA00022692"/>
    </source>
</evidence>
<evidence type="ECO:0000256" key="4">
    <source>
        <dbReference type="ARBA" id="ARBA00022475"/>
    </source>
</evidence>
<feature type="transmembrane region" description="Helical" evidence="11">
    <location>
        <begin position="12"/>
        <end position="32"/>
    </location>
</feature>
<keyword evidence="4" id="KW-1003">Cell membrane</keyword>
<dbReference type="EMBL" id="LWDV01000006">
    <property type="protein sequence ID" value="OCL28109.1"/>
    <property type="molecule type" value="Genomic_DNA"/>
</dbReference>
<feature type="domain" description="TonB C-terminal" evidence="12">
    <location>
        <begin position="259"/>
        <end position="349"/>
    </location>
</feature>
<evidence type="ECO:0000256" key="2">
    <source>
        <dbReference type="ARBA" id="ARBA00006555"/>
    </source>
</evidence>
<keyword evidence="8 11" id="KW-1133">Transmembrane helix</keyword>
<evidence type="ECO:0000256" key="7">
    <source>
        <dbReference type="ARBA" id="ARBA00022927"/>
    </source>
</evidence>
<dbReference type="Proteomes" id="UP000093514">
    <property type="component" value="Unassembled WGS sequence"/>
</dbReference>
<dbReference type="PROSITE" id="PS52015">
    <property type="entry name" value="TONB_CTD"/>
    <property type="match status" value="1"/>
</dbReference>
<dbReference type="GO" id="GO:0015031">
    <property type="term" value="P:protein transport"/>
    <property type="evidence" value="ECO:0007669"/>
    <property type="project" value="UniProtKB-KW"/>
</dbReference>
<keyword evidence="3" id="KW-0813">Transport</keyword>
<dbReference type="SUPFAM" id="SSF74653">
    <property type="entry name" value="TolA/TonB C-terminal domain"/>
    <property type="match status" value="1"/>
</dbReference>
<keyword evidence="6 11" id="KW-0812">Transmembrane</keyword>
<evidence type="ECO:0000256" key="10">
    <source>
        <dbReference type="SAM" id="Coils"/>
    </source>
</evidence>
<comment type="caution">
    <text evidence="13">The sequence shown here is derived from an EMBL/GenBank/DDBJ whole genome shotgun (WGS) entry which is preliminary data.</text>
</comment>
<dbReference type="OrthoDB" id="9792439at2"/>
<dbReference type="InterPro" id="IPR051045">
    <property type="entry name" value="TonB-dependent_transducer"/>
</dbReference>
<keyword evidence="10" id="KW-0175">Coiled coil</keyword>
<name>A0A1C0ACK4_9FIRM</name>
<keyword evidence="14" id="KW-1185">Reference proteome</keyword>
<keyword evidence="7" id="KW-0653">Protein transport</keyword>
<organism evidence="13 14">
    <name type="scientific">Orenia metallireducens</name>
    <dbReference type="NCBI Taxonomy" id="1413210"/>
    <lineage>
        <taxon>Bacteria</taxon>
        <taxon>Bacillati</taxon>
        <taxon>Bacillota</taxon>
        <taxon>Clostridia</taxon>
        <taxon>Halanaerobiales</taxon>
        <taxon>Halobacteroidaceae</taxon>
        <taxon>Orenia</taxon>
    </lineage>
</organism>
<comment type="subcellular location">
    <subcellularLocation>
        <location evidence="1">Cell inner membrane</location>
        <topology evidence="1">Single-pass membrane protein</topology>
        <orientation evidence="1">Periplasmic side</orientation>
    </subcellularLocation>
</comment>
<dbReference type="AlphaFoldDB" id="A0A1C0ACK4"/>
<reference evidence="14" key="1">
    <citation type="submission" date="2016-07" db="EMBL/GenBank/DDBJ databases">
        <authorList>
            <person name="Florea S."/>
            <person name="Webb J.S."/>
            <person name="Jaromczyk J."/>
            <person name="Schardl C.L."/>
        </authorList>
    </citation>
    <scope>NUCLEOTIDE SEQUENCE [LARGE SCALE GENOMIC DNA]</scope>
    <source>
        <strain evidence="14">Z6</strain>
    </source>
</reference>
<evidence type="ECO:0000256" key="8">
    <source>
        <dbReference type="ARBA" id="ARBA00022989"/>
    </source>
</evidence>